<dbReference type="Proteomes" id="UP000521872">
    <property type="component" value="Unassembled WGS sequence"/>
</dbReference>
<dbReference type="InterPro" id="IPR013244">
    <property type="entry name" value="Sec39_domain"/>
</dbReference>
<dbReference type="AlphaFoldDB" id="A0A8H4R4Z2"/>
<evidence type="ECO:0000259" key="6">
    <source>
        <dbReference type="Pfam" id="PF08314"/>
    </source>
</evidence>
<comment type="subcellular location">
    <subcellularLocation>
        <location evidence="1">Endoplasmic reticulum</location>
    </subcellularLocation>
</comment>
<dbReference type="EMBL" id="JAACJL010000001">
    <property type="protein sequence ID" value="KAF4623342.1"/>
    <property type="molecule type" value="Genomic_DNA"/>
</dbReference>
<evidence type="ECO:0000256" key="3">
    <source>
        <dbReference type="ARBA" id="ARBA00022824"/>
    </source>
</evidence>
<feature type="region of interest" description="Disordered" evidence="5">
    <location>
        <begin position="991"/>
        <end position="1018"/>
    </location>
</feature>
<dbReference type="GO" id="GO:0070939">
    <property type="term" value="C:Dsl1/NZR complex"/>
    <property type="evidence" value="ECO:0007669"/>
    <property type="project" value="TreeGrafter"/>
</dbReference>
<dbReference type="GO" id="GO:0000149">
    <property type="term" value="F:SNARE binding"/>
    <property type="evidence" value="ECO:0007669"/>
    <property type="project" value="TreeGrafter"/>
</dbReference>
<evidence type="ECO:0000256" key="4">
    <source>
        <dbReference type="ARBA" id="ARBA00022927"/>
    </source>
</evidence>
<comment type="caution">
    <text evidence="7">The sequence shown here is derived from an EMBL/GenBank/DDBJ whole genome shotgun (WGS) entry which is preliminary data.</text>
</comment>
<evidence type="ECO:0000313" key="7">
    <source>
        <dbReference type="EMBL" id="KAF4623342.1"/>
    </source>
</evidence>
<reference evidence="7 8" key="1">
    <citation type="submission" date="2019-12" db="EMBL/GenBank/DDBJ databases">
        <authorList>
            <person name="Floudas D."/>
            <person name="Bentzer J."/>
            <person name="Ahren D."/>
            <person name="Johansson T."/>
            <person name="Persson P."/>
            <person name="Tunlid A."/>
        </authorList>
    </citation>
    <scope>NUCLEOTIDE SEQUENCE [LARGE SCALE GENOMIC DNA]</scope>
    <source>
        <strain evidence="7 8">CBS 102.39</strain>
    </source>
</reference>
<name>A0A8H4R4Z2_9AGAR</name>
<dbReference type="PANTHER" id="PTHR15922:SF2">
    <property type="entry name" value="NBAS SUBUNIT OF NRZ TETHERING COMPLEX"/>
    <property type="match status" value="1"/>
</dbReference>
<evidence type="ECO:0000256" key="2">
    <source>
        <dbReference type="ARBA" id="ARBA00022448"/>
    </source>
</evidence>
<feature type="domain" description="Sec39" evidence="6">
    <location>
        <begin position="213"/>
        <end position="912"/>
    </location>
</feature>
<dbReference type="GO" id="GO:0006890">
    <property type="term" value="P:retrograde vesicle-mediated transport, Golgi to endoplasmic reticulum"/>
    <property type="evidence" value="ECO:0007669"/>
    <property type="project" value="InterPro"/>
</dbReference>
<evidence type="ECO:0000256" key="1">
    <source>
        <dbReference type="ARBA" id="ARBA00004240"/>
    </source>
</evidence>
<feature type="compositionally biased region" description="Basic and acidic residues" evidence="5">
    <location>
        <begin position="995"/>
        <end position="1015"/>
    </location>
</feature>
<gene>
    <name evidence="7" type="ORF">D9613_002104</name>
</gene>
<proteinExistence type="predicted"/>
<protein>
    <recommendedName>
        <fullName evidence="6">Sec39 domain-containing protein</fullName>
    </recommendedName>
</protein>
<keyword evidence="3" id="KW-0256">Endoplasmic reticulum</keyword>
<keyword evidence="2" id="KW-0813">Transport</keyword>
<evidence type="ECO:0000313" key="8">
    <source>
        <dbReference type="Proteomes" id="UP000521872"/>
    </source>
</evidence>
<sequence>MAGPVYLSSSKNGSDDARCLQNVEVLVLTTMALPPTTAWTLLDDAHVNQNSVETILADVHDDLWVVSACVDRILDDTTAQRALLTLGISRTERVVERCKDIILLASPSKEALSNSEHDSLLSHFQYSRTDALLCHLRSVLLERLDRLNTYVEIEEGFSKEVEVDVNVDEIEEWEDDPWADGNPTPSSKPSLQTNFTIPKPITLSDFLHNDLLWSACELASQDALDALRILIRRHQEQLWSSRFKFRECIPEHTHPSFCLELFPSLDISSNIEAMIPSERWRSGQDFSEQATTQAVIREAVSSLPRVHGWDKHVEYTAVEEPLTAEQLSIWYRNRAGLVITSTGMIDIALAIVQHGASQGIPQLDELGEELSLLSRLVYDAPQDENDQEDWTLDRWYSMDAISVVRAYLAHSTPENLASNISHLVMPYLYVLEARAERNGKPDPTLPMRILHEYILTSPLSIVAAIFEGSKPTLPTAHRILKDDEDMVRVALACLYGSDSLYEWDVMSSIFECLPVWDVNQGEDANADTADTTISSLGAFVTPSTNQPQCTPQDLLLFFQPLPFASLSRALDILDVHLESGEILSRWSVPAPLRWFLQSSGDVNEQRAWANRMARKAGGKDDKLTGLEDWEWLLKDMLKLTGNGDPNARGAFCLLSKGEIYSIFLTGLLSTGNFTIAKEMLYGHHRKLNMDSKTIESICLSCSREFYDNASQGNYKFGDMKLAYDCLDVPHPSEKTVKEKEFIEATSRICSFNVPSKAGIPISPLEIRLTKDRLTLISRVISSNSDAYKHTQVILDLADKLGYRDDSVAEVKVLAMLADTALQAEDWTRAYEASERMVNTVVNLRNSNLTSHLDDSRVGEASEVCWIACYQLGRQQEFPDLPKKMRLLGYALELCPADKIHDVLLAWRKLESEDIHNREEKLRQKRSGETSNKFLHEKGSALGSGVASSLRARLQDFHMPSPPLLSTPDAAALATRTFKSVAANFPFAVGHRGRSHASDVDDRGSFRSDASKRTDGEDISTQASKVLSKGIGWLIGADEEL</sequence>
<keyword evidence="4" id="KW-0653">Protein transport</keyword>
<dbReference type="PANTHER" id="PTHR15922">
    <property type="entry name" value="NEUROBLASTOMA-AMPLIFIED SEQUENCE"/>
    <property type="match status" value="1"/>
</dbReference>
<evidence type="ECO:0000256" key="5">
    <source>
        <dbReference type="SAM" id="MobiDB-lite"/>
    </source>
</evidence>
<accession>A0A8H4R4Z2</accession>
<dbReference type="GO" id="GO:0015031">
    <property type="term" value="P:protein transport"/>
    <property type="evidence" value="ECO:0007669"/>
    <property type="project" value="UniProtKB-KW"/>
</dbReference>
<organism evidence="7 8">
    <name type="scientific">Agrocybe pediades</name>
    <dbReference type="NCBI Taxonomy" id="84607"/>
    <lineage>
        <taxon>Eukaryota</taxon>
        <taxon>Fungi</taxon>
        <taxon>Dikarya</taxon>
        <taxon>Basidiomycota</taxon>
        <taxon>Agaricomycotina</taxon>
        <taxon>Agaricomycetes</taxon>
        <taxon>Agaricomycetidae</taxon>
        <taxon>Agaricales</taxon>
        <taxon>Agaricineae</taxon>
        <taxon>Strophariaceae</taxon>
        <taxon>Agrocybe</taxon>
    </lineage>
</organism>
<keyword evidence="8" id="KW-1185">Reference proteome</keyword>
<dbReference type="Pfam" id="PF08314">
    <property type="entry name" value="Sec39"/>
    <property type="match status" value="1"/>
</dbReference>